<feature type="non-terminal residue" evidence="2">
    <location>
        <position position="1"/>
    </location>
</feature>
<sequence>DAAVLDEAAGRAILELDGVAPVLPAVSTRFVSPVGVDRRDPEAAHFLCTAEPDQQQGVMDSIQRAARVLAFGGLCLSACGAEEPELSCRWSLVSFGWVRHLFKKKSEKITIVDRANDMRMIVMRWRGVEADEESALWMLGRQRNPYMQRYTDAILQAQAQNKKNPEGTIVADFVARDSDAGVKRQRSDLVPELTSSAKSRPCNHPKAHTTRATARQTSLST</sequence>
<dbReference type="AlphaFoldDB" id="K0R7Z1"/>
<evidence type="ECO:0000313" key="2">
    <source>
        <dbReference type="EMBL" id="EJK44876.1"/>
    </source>
</evidence>
<name>K0R7Z1_THAOC</name>
<keyword evidence="3" id="KW-1185">Reference proteome</keyword>
<evidence type="ECO:0000313" key="3">
    <source>
        <dbReference type="Proteomes" id="UP000266841"/>
    </source>
</evidence>
<accession>K0R7Z1</accession>
<comment type="caution">
    <text evidence="2">The sequence shown here is derived from an EMBL/GenBank/DDBJ whole genome shotgun (WGS) entry which is preliminary data.</text>
</comment>
<dbReference type="EMBL" id="AGNL01049109">
    <property type="protein sequence ID" value="EJK44876.1"/>
    <property type="molecule type" value="Genomic_DNA"/>
</dbReference>
<feature type="region of interest" description="Disordered" evidence="1">
    <location>
        <begin position="181"/>
        <end position="221"/>
    </location>
</feature>
<dbReference type="Proteomes" id="UP000266841">
    <property type="component" value="Unassembled WGS sequence"/>
</dbReference>
<organism evidence="2 3">
    <name type="scientific">Thalassiosira oceanica</name>
    <name type="common">Marine diatom</name>
    <dbReference type="NCBI Taxonomy" id="159749"/>
    <lineage>
        <taxon>Eukaryota</taxon>
        <taxon>Sar</taxon>
        <taxon>Stramenopiles</taxon>
        <taxon>Ochrophyta</taxon>
        <taxon>Bacillariophyta</taxon>
        <taxon>Coscinodiscophyceae</taxon>
        <taxon>Thalassiosirophycidae</taxon>
        <taxon>Thalassiosirales</taxon>
        <taxon>Thalassiosiraceae</taxon>
        <taxon>Thalassiosira</taxon>
    </lineage>
</organism>
<proteinExistence type="predicted"/>
<protein>
    <submittedName>
        <fullName evidence="2">Uncharacterized protein</fullName>
    </submittedName>
</protein>
<evidence type="ECO:0000256" key="1">
    <source>
        <dbReference type="SAM" id="MobiDB-lite"/>
    </source>
</evidence>
<gene>
    <name evidence="2" type="ORF">THAOC_36551</name>
</gene>
<reference evidence="2 3" key="1">
    <citation type="journal article" date="2012" name="Genome Biol.">
        <title>Genome and low-iron response of an oceanic diatom adapted to chronic iron limitation.</title>
        <authorList>
            <person name="Lommer M."/>
            <person name="Specht M."/>
            <person name="Roy A.S."/>
            <person name="Kraemer L."/>
            <person name="Andreson R."/>
            <person name="Gutowska M.A."/>
            <person name="Wolf J."/>
            <person name="Bergner S.V."/>
            <person name="Schilhabel M.B."/>
            <person name="Klostermeier U.C."/>
            <person name="Beiko R.G."/>
            <person name="Rosenstiel P."/>
            <person name="Hippler M."/>
            <person name="Laroche J."/>
        </authorList>
    </citation>
    <scope>NUCLEOTIDE SEQUENCE [LARGE SCALE GENOMIC DNA]</scope>
    <source>
        <strain evidence="2 3">CCMP1005</strain>
    </source>
</reference>
<feature type="compositionally biased region" description="Polar residues" evidence="1">
    <location>
        <begin position="210"/>
        <end position="221"/>
    </location>
</feature>